<protein>
    <submittedName>
        <fullName evidence="3">Uncharacterized protein</fullName>
    </submittedName>
</protein>
<dbReference type="EMBL" id="LT629755">
    <property type="protein sequence ID" value="SDS36277.1"/>
    <property type="molecule type" value="Genomic_DNA"/>
</dbReference>
<dbReference type="PANTHER" id="PTHR43037:SF1">
    <property type="entry name" value="BLL1128 PROTEIN"/>
    <property type="match status" value="1"/>
</dbReference>
<evidence type="ECO:0000256" key="2">
    <source>
        <dbReference type="SAM" id="SignalP"/>
    </source>
</evidence>
<accession>A0A1H1RKG8</accession>
<dbReference type="PROSITE" id="PS51318">
    <property type="entry name" value="TAT"/>
    <property type="match status" value="1"/>
</dbReference>
<dbReference type="AlphaFoldDB" id="A0A1H1RKG8"/>
<evidence type="ECO:0000313" key="3">
    <source>
        <dbReference type="EMBL" id="SDS36277.1"/>
    </source>
</evidence>
<dbReference type="InterPro" id="IPR050955">
    <property type="entry name" value="Plant_Biomass_Hydrol_Est"/>
</dbReference>
<proteinExistence type="predicted"/>
<dbReference type="InterPro" id="IPR029058">
    <property type="entry name" value="AB_hydrolase_fold"/>
</dbReference>
<feature type="chain" id="PRO_5038523273" evidence="2">
    <location>
        <begin position="38"/>
        <end position="455"/>
    </location>
</feature>
<dbReference type="PANTHER" id="PTHR43037">
    <property type="entry name" value="UNNAMED PRODUCT-RELATED"/>
    <property type="match status" value="1"/>
</dbReference>
<dbReference type="STRING" id="589382.SAMN04489721_1189"/>
<keyword evidence="1 2" id="KW-0732">Signal</keyword>
<organism evidence="3 4">
    <name type="scientific">Agromyces flavus</name>
    <dbReference type="NCBI Taxonomy" id="589382"/>
    <lineage>
        <taxon>Bacteria</taxon>
        <taxon>Bacillati</taxon>
        <taxon>Actinomycetota</taxon>
        <taxon>Actinomycetes</taxon>
        <taxon>Micrococcales</taxon>
        <taxon>Microbacteriaceae</taxon>
        <taxon>Agromyces</taxon>
    </lineage>
</organism>
<dbReference type="Proteomes" id="UP000199482">
    <property type="component" value="Chromosome I"/>
</dbReference>
<sequence length="455" mass="48766">MRNSTEQEPRRSRWIGGGAVIVAALALAAFSTTPAAAAAGGPETVTDDYESVNWSCGYPMQIEGTSTSTFRERSDPHGGDRTLSYERFEYHETWTNEDGEKFSISGRALQKDLKVTPLGGSLYQVTAQLSGQRGVVMAGDEVLARDRGLVRFTFTHDIETGAREFLGVRFNGPHPGFETDLCKIVAPVVGTASAEFHTPRPLGTTEASMGYYEYLPPSYGEVGGGSPLLVVANGYGENGDGSAEGLDRLLFTGIPRFIDVGGWPLDRPLVVLSTQHIEQPPGLGPVCEDVPWFGSCVMQLQHDLGHPPVSPCTTPDELRDFIEFATGRYDVDPDRVYLTGLSCGAFGTWEYLAEFGDDQVAAAVPIAGEGRPAWATSACALGDVAIWAIHGELDPDVNPAGSIEPITSLSGCAGVAPERAKLSIYPGLGHDGWDQAYSGSEGDDIYSWMLGFTRD</sequence>
<dbReference type="SUPFAM" id="SSF53474">
    <property type="entry name" value="alpha/beta-Hydrolases"/>
    <property type="match status" value="1"/>
</dbReference>
<dbReference type="InterPro" id="IPR006311">
    <property type="entry name" value="TAT_signal"/>
</dbReference>
<feature type="signal peptide" evidence="2">
    <location>
        <begin position="1"/>
        <end position="37"/>
    </location>
</feature>
<name>A0A1H1RKG8_9MICO</name>
<dbReference type="Gene3D" id="3.40.50.1820">
    <property type="entry name" value="alpha/beta hydrolase"/>
    <property type="match status" value="1"/>
</dbReference>
<evidence type="ECO:0000313" key="4">
    <source>
        <dbReference type="Proteomes" id="UP000199482"/>
    </source>
</evidence>
<gene>
    <name evidence="3" type="ORF">SAMN04489721_1189</name>
</gene>
<reference evidence="4" key="1">
    <citation type="submission" date="2016-10" db="EMBL/GenBank/DDBJ databases">
        <authorList>
            <person name="Varghese N."/>
            <person name="Submissions S."/>
        </authorList>
    </citation>
    <scope>NUCLEOTIDE SEQUENCE [LARGE SCALE GENOMIC DNA]</scope>
    <source>
        <strain evidence="4">CPCC 202695</strain>
    </source>
</reference>
<evidence type="ECO:0000256" key="1">
    <source>
        <dbReference type="ARBA" id="ARBA00022729"/>
    </source>
</evidence>